<dbReference type="InterPro" id="IPR029071">
    <property type="entry name" value="Ubiquitin-like_domsf"/>
</dbReference>
<dbReference type="Pfam" id="PF14560">
    <property type="entry name" value="Ubiquitin_2"/>
    <property type="match status" value="1"/>
</dbReference>
<dbReference type="Pfam" id="PF01302">
    <property type="entry name" value="CAP_GLY"/>
    <property type="match status" value="1"/>
</dbReference>
<dbReference type="GO" id="GO:0005829">
    <property type="term" value="C:cytosol"/>
    <property type="evidence" value="ECO:0007669"/>
    <property type="project" value="UniProtKB-ARBA"/>
</dbReference>
<dbReference type="InterPro" id="IPR045172">
    <property type="entry name" value="TBCB_Ubl"/>
</dbReference>
<dbReference type="PROSITE" id="PS50245">
    <property type="entry name" value="CAP_GLY_2"/>
    <property type="match status" value="1"/>
</dbReference>
<dbReference type="AlphaFoldDB" id="A0AAN9GCK6"/>
<evidence type="ECO:0000256" key="2">
    <source>
        <dbReference type="ARBA" id="ARBA00022490"/>
    </source>
</evidence>
<name>A0AAN9GCK6_9CAEN</name>
<dbReference type="PANTHER" id="PTHR18916:SF85">
    <property type="entry name" value="TUBULIN-FOLDING COFACTOR B"/>
    <property type="match status" value="1"/>
</dbReference>
<dbReference type="GO" id="GO:0051010">
    <property type="term" value="F:microtubule plus-end binding"/>
    <property type="evidence" value="ECO:0007669"/>
    <property type="project" value="TreeGrafter"/>
</dbReference>
<dbReference type="Gene3D" id="2.30.30.190">
    <property type="entry name" value="CAP Gly-rich-like domain"/>
    <property type="match status" value="1"/>
</dbReference>
<comment type="similarity">
    <text evidence="4">Belongs to the TBCB family.</text>
</comment>
<dbReference type="FunFam" id="2.30.30.190:FF:000013">
    <property type="entry name" value="Tubulin-folding cofactor B"/>
    <property type="match status" value="1"/>
</dbReference>
<dbReference type="GO" id="GO:0007023">
    <property type="term" value="P:post-chaperonin tubulin folding pathway"/>
    <property type="evidence" value="ECO:0007669"/>
    <property type="project" value="InterPro"/>
</dbReference>
<dbReference type="SUPFAM" id="SSF54236">
    <property type="entry name" value="Ubiquitin-like"/>
    <property type="match status" value="1"/>
</dbReference>
<keyword evidence="8" id="KW-1185">Reference proteome</keyword>
<dbReference type="SUPFAM" id="SSF74924">
    <property type="entry name" value="Cap-Gly domain"/>
    <property type="match status" value="1"/>
</dbReference>
<reference evidence="7 8" key="1">
    <citation type="submission" date="2024-02" db="EMBL/GenBank/DDBJ databases">
        <title>Chromosome-scale genome assembly of the rough periwinkle Littorina saxatilis.</title>
        <authorList>
            <person name="De Jode A."/>
            <person name="Faria R."/>
            <person name="Formenti G."/>
            <person name="Sims Y."/>
            <person name="Smith T.P."/>
            <person name="Tracey A."/>
            <person name="Wood J.M.D."/>
            <person name="Zagrodzka Z.B."/>
            <person name="Johannesson K."/>
            <person name="Butlin R.K."/>
            <person name="Leder E.H."/>
        </authorList>
    </citation>
    <scope>NUCLEOTIDE SEQUENCE [LARGE SCALE GENOMIC DNA]</scope>
    <source>
        <strain evidence="7">Snail1</strain>
        <tissue evidence="7">Muscle</tissue>
    </source>
</reference>
<dbReference type="SMART" id="SM01052">
    <property type="entry name" value="CAP_GLY"/>
    <property type="match status" value="1"/>
</dbReference>
<evidence type="ECO:0000256" key="4">
    <source>
        <dbReference type="ARBA" id="ARBA00025779"/>
    </source>
</evidence>
<dbReference type="GO" id="GO:0043014">
    <property type="term" value="F:alpha-tubulin binding"/>
    <property type="evidence" value="ECO:0007669"/>
    <property type="project" value="InterPro"/>
</dbReference>
<dbReference type="PROSITE" id="PS00845">
    <property type="entry name" value="CAP_GLY_1"/>
    <property type="match status" value="1"/>
</dbReference>
<evidence type="ECO:0000313" key="8">
    <source>
        <dbReference type="Proteomes" id="UP001374579"/>
    </source>
</evidence>
<evidence type="ECO:0000256" key="3">
    <source>
        <dbReference type="ARBA" id="ARBA00023186"/>
    </source>
</evidence>
<comment type="caution">
    <text evidence="7">The sequence shown here is derived from an EMBL/GenBank/DDBJ whole genome shotgun (WGS) entry which is preliminary data.</text>
</comment>
<dbReference type="InterPro" id="IPR000626">
    <property type="entry name" value="Ubiquitin-like_dom"/>
</dbReference>
<keyword evidence="2" id="KW-0963">Cytoplasm</keyword>
<feature type="region of interest" description="Disordered" evidence="5">
    <location>
        <begin position="133"/>
        <end position="177"/>
    </location>
</feature>
<dbReference type="InterPro" id="IPR000938">
    <property type="entry name" value="CAP-Gly_domain"/>
</dbReference>
<sequence>MSHNIQVITEDFLNVTITSNISSFGSEKRFPKSTTVGNLKGKLELVTGGSARSMKLFAYDKENKLVCALDNDDALLGSYPIDSGMILHVEDKQLCAGEFDDVSKVEKFEIPEDEYAKRTDSVRAFKEKNKIGRFNPEAQKKKEEEQKQKEEEEKQQAATMKAGDRCQVRVPGQPSRRGTVRYVGEADFKPGLWVGVQYDEPHGKNDGSVAGKRYFECPQKYGGFVKPTAVEVGDFPEEDLGFDEDEM</sequence>
<dbReference type="CDD" id="cd01789">
    <property type="entry name" value="Ubl_TBCB"/>
    <property type="match status" value="1"/>
</dbReference>
<feature type="compositionally biased region" description="Basic and acidic residues" evidence="5">
    <location>
        <begin position="138"/>
        <end position="155"/>
    </location>
</feature>
<feature type="domain" description="CAP-Gly" evidence="6">
    <location>
        <begin position="184"/>
        <end position="226"/>
    </location>
</feature>
<comment type="subcellular location">
    <subcellularLocation>
        <location evidence="1">Cytoplasm</location>
    </subcellularLocation>
</comment>
<proteinExistence type="inferred from homology"/>
<gene>
    <name evidence="7" type="ORF">V1264_018280</name>
</gene>
<protein>
    <recommendedName>
        <fullName evidence="6">CAP-Gly domain-containing protein</fullName>
    </recommendedName>
</protein>
<dbReference type="GO" id="GO:0007021">
    <property type="term" value="P:tubulin complex assembly"/>
    <property type="evidence" value="ECO:0007669"/>
    <property type="project" value="InterPro"/>
</dbReference>
<dbReference type="Gene3D" id="3.10.20.90">
    <property type="entry name" value="Phosphatidylinositol 3-kinase Catalytic Subunit, Chain A, domain 1"/>
    <property type="match status" value="1"/>
</dbReference>
<dbReference type="GO" id="GO:0035371">
    <property type="term" value="C:microtubule plus-end"/>
    <property type="evidence" value="ECO:0007669"/>
    <property type="project" value="TreeGrafter"/>
</dbReference>
<dbReference type="GO" id="GO:0031122">
    <property type="term" value="P:cytoplasmic microtubule organization"/>
    <property type="evidence" value="ECO:0007669"/>
    <property type="project" value="TreeGrafter"/>
</dbReference>
<evidence type="ECO:0000256" key="1">
    <source>
        <dbReference type="ARBA" id="ARBA00004496"/>
    </source>
</evidence>
<evidence type="ECO:0000256" key="5">
    <source>
        <dbReference type="SAM" id="MobiDB-lite"/>
    </source>
</evidence>
<dbReference type="Proteomes" id="UP001374579">
    <property type="component" value="Unassembled WGS sequence"/>
</dbReference>
<dbReference type="EMBL" id="JBAMIC010000008">
    <property type="protein sequence ID" value="KAK7103366.1"/>
    <property type="molecule type" value="Genomic_DNA"/>
</dbReference>
<evidence type="ECO:0000259" key="6">
    <source>
        <dbReference type="PROSITE" id="PS50245"/>
    </source>
</evidence>
<accession>A0AAN9GCK6</accession>
<evidence type="ECO:0000313" key="7">
    <source>
        <dbReference type="EMBL" id="KAK7103366.1"/>
    </source>
</evidence>
<dbReference type="GO" id="GO:0005938">
    <property type="term" value="C:cell cortex"/>
    <property type="evidence" value="ECO:0007669"/>
    <property type="project" value="TreeGrafter"/>
</dbReference>
<keyword evidence="3" id="KW-0143">Chaperone</keyword>
<organism evidence="7 8">
    <name type="scientific">Littorina saxatilis</name>
    <dbReference type="NCBI Taxonomy" id="31220"/>
    <lineage>
        <taxon>Eukaryota</taxon>
        <taxon>Metazoa</taxon>
        <taxon>Spiralia</taxon>
        <taxon>Lophotrochozoa</taxon>
        <taxon>Mollusca</taxon>
        <taxon>Gastropoda</taxon>
        <taxon>Caenogastropoda</taxon>
        <taxon>Littorinimorpha</taxon>
        <taxon>Littorinoidea</taxon>
        <taxon>Littorinidae</taxon>
        <taxon>Littorina</taxon>
    </lineage>
</organism>
<dbReference type="InterPro" id="IPR036859">
    <property type="entry name" value="CAP-Gly_dom_sf"/>
</dbReference>
<dbReference type="GO" id="GO:0005634">
    <property type="term" value="C:nucleus"/>
    <property type="evidence" value="ECO:0007669"/>
    <property type="project" value="TreeGrafter"/>
</dbReference>
<dbReference type="PANTHER" id="PTHR18916">
    <property type="entry name" value="DYNACTIN 1-RELATED MICROTUBULE-BINDING"/>
    <property type="match status" value="1"/>
</dbReference>